<evidence type="ECO:0000313" key="5">
    <source>
        <dbReference type="Proteomes" id="UP000468581"/>
    </source>
</evidence>
<dbReference type="InterPro" id="IPR036873">
    <property type="entry name" value="Rhodanese-like_dom_sf"/>
</dbReference>
<keyword evidence="2" id="KW-0677">Repeat</keyword>
<sequence length="283" mass="31607">MSQLKLPTPLLSIEWLSTHLDHPDVVILDASLDKPKTAEAPSELSGLRIKNARFFDLKNTFVDKDSELPGMMPSAALFSEECRKLGINKHSKIVVYDRLGIYSSPRAWYMFRTMGHEQVAVLDGGLPEWIEAGLPSESREKEPETEAGNFTAEFKPEFIADGQYVLDSLKNNRISVLDARSSGRFTGTAPEPRENLRSGHIPGSFNLPFARVLNEYKMRSREELKEIFKGLGTDNKEVIYSCGSGVTACILLLAAELSGHHSNILYDGSWSEWGLKNDFPIES</sequence>
<proteinExistence type="predicted"/>
<dbReference type="InterPro" id="IPR001763">
    <property type="entry name" value="Rhodanese-like_dom"/>
</dbReference>
<dbReference type="CDD" id="cd01448">
    <property type="entry name" value="TST_Repeat_1"/>
    <property type="match status" value="1"/>
</dbReference>
<dbReference type="PANTHER" id="PTHR11364">
    <property type="entry name" value="THIOSULFATE SULFERTANSFERASE"/>
    <property type="match status" value="1"/>
</dbReference>
<dbReference type="PANTHER" id="PTHR11364:SF27">
    <property type="entry name" value="SULFURTRANSFERASE"/>
    <property type="match status" value="1"/>
</dbReference>
<dbReference type="GO" id="GO:0004792">
    <property type="term" value="F:thiosulfate-cyanide sulfurtransferase activity"/>
    <property type="evidence" value="ECO:0007669"/>
    <property type="project" value="TreeGrafter"/>
</dbReference>
<feature type="domain" description="Rhodanese" evidence="3">
    <location>
        <begin position="170"/>
        <end position="282"/>
    </location>
</feature>
<dbReference type="SMART" id="SM00450">
    <property type="entry name" value="RHOD"/>
    <property type="match status" value="2"/>
</dbReference>
<evidence type="ECO:0000256" key="2">
    <source>
        <dbReference type="ARBA" id="ARBA00022737"/>
    </source>
</evidence>
<keyword evidence="1 4" id="KW-0808">Transferase</keyword>
<dbReference type="EMBL" id="JAABOO010000003">
    <property type="protein sequence ID" value="NER14713.1"/>
    <property type="molecule type" value="Genomic_DNA"/>
</dbReference>
<dbReference type="Proteomes" id="UP000468581">
    <property type="component" value="Unassembled WGS sequence"/>
</dbReference>
<dbReference type="AlphaFoldDB" id="A0A6P0UV71"/>
<dbReference type="FunFam" id="3.40.250.10:FF:000001">
    <property type="entry name" value="Sulfurtransferase"/>
    <property type="match status" value="1"/>
</dbReference>
<dbReference type="PROSITE" id="PS50206">
    <property type="entry name" value="RHODANESE_3"/>
    <property type="match status" value="2"/>
</dbReference>
<dbReference type="Gene3D" id="3.40.250.10">
    <property type="entry name" value="Rhodanese-like domain"/>
    <property type="match status" value="2"/>
</dbReference>
<comment type="caution">
    <text evidence="4">The sequence shown here is derived from an EMBL/GenBank/DDBJ whole genome shotgun (WGS) entry which is preliminary data.</text>
</comment>
<keyword evidence="5" id="KW-1185">Reference proteome</keyword>
<accession>A0A6P0UV71</accession>
<feature type="domain" description="Rhodanese" evidence="3">
    <location>
        <begin position="21"/>
        <end position="138"/>
    </location>
</feature>
<organism evidence="4 5">
    <name type="scientific">Leptobacterium flavescens</name>
    <dbReference type="NCBI Taxonomy" id="472055"/>
    <lineage>
        <taxon>Bacteria</taxon>
        <taxon>Pseudomonadati</taxon>
        <taxon>Bacteroidota</taxon>
        <taxon>Flavobacteriia</taxon>
        <taxon>Flavobacteriales</taxon>
        <taxon>Flavobacteriaceae</taxon>
        <taxon>Leptobacterium</taxon>
    </lineage>
</organism>
<dbReference type="Pfam" id="PF00581">
    <property type="entry name" value="Rhodanese"/>
    <property type="match status" value="2"/>
</dbReference>
<dbReference type="RefSeq" id="WP_163607993.1">
    <property type="nucleotide sequence ID" value="NZ_JAABOO010000003.1"/>
</dbReference>
<dbReference type="InterPro" id="IPR045078">
    <property type="entry name" value="TST/MPST-like"/>
</dbReference>
<reference evidence="4 5" key="1">
    <citation type="submission" date="2020-01" db="EMBL/GenBank/DDBJ databases">
        <title>Leptobacterium flavescens.</title>
        <authorList>
            <person name="Wang G."/>
        </authorList>
    </citation>
    <scope>NUCLEOTIDE SEQUENCE [LARGE SCALE GENOMIC DNA]</scope>
    <source>
        <strain evidence="4 5">KCTC 22160</strain>
    </source>
</reference>
<protein>
    <submittedName>
        <fullName evidence="4">Sulfurtransferase</fullName>
    </submittedName>
</protein>
<gene>
    <name evidence="4" type="ORF">GWK08_14750</name>
</gene>
<evidence type="ECO:0000259" key="3">
    <source>
        <dbReference type="PROSITE" id="PS50206"/>
    </source>
</evidence>
<dbReference type="CDD" id="cd01449">
    <property type="entry name" value="TST_Repeat_2"/>
    <property type="match status" value="1"/>
</dbReference>
<dbReference type="SUPFAM" id="SSF52821">
    <property type="entry name" value="Rhodanese/Cell cycle control phosphatase"/>
    <property type="match status" value="2"/>
</dbReference>
<evidence type="ECO:0000256" key="1">
    <source>
        <dbReference type="ARBA" id="ARBA00022679"/>
    </source>
</evidence>
<name>A0A6P0UV71_9FLAO</name>
<evidence type="ECO:0000313" key="4">
    <source>
        <dbReference type="EMBL" id="NER14713.1"/>
    </source>
</evidence>